<keyword evidence="3" id="KW-1185">Reference proteome</keyword>
<accession>A0A4Q7NPR9</accession>
<evidence type="ECO:0000313" key="2">
    <source>
        <dbReference type="EMBL" id="RZS87183.1"/>
    </source>
</evidence>
<dbReference type="InterPro" id="IPR033649">
    <property type="entry name" value="MtLigD_Pol-like"/>
</dbReference>
<dbReference type="PANTHER" id="PTHR42705:SF2">
    <property type="entry name" value="BIFUNCTIONAL NON-HOMOLOGOUS END JOINING PROTEIN LIGD"/>
    <property type="match status" value="1"/>
</dbReference>
<dbReference type="Pfam" id="PF21686">
    <property type="entry name" value="LigD_Prim-Pol"/>
    <property type="match status" value="1"/>
</dbReference>
<proteinExistence type="predicted"/>
<sequence>MAGTRTTRTTRTTVEVEGRQLVLSNLDKVMYPATGFTKGEVVDYYARVAPVMLPHLAGRAATRKRYPDGVDGGDFFEKNAPRHTPDWVRTATLDSPGSTKGRSTIDYVVVDGLPTLVWLANLAALELHVPQWRVDADGAPAGADLLVLDLDPGAPADVVQCCQVAVLLRDTLARPEWGGLEAWVKTSGSKGLQVYVPVAPVPWERTHAFAHALAEHLERVEHELVVSRMTRSLRPGKVLLDWSQNNGAKTTVAAYSLRARERPTASTPVTWDEVAGCRSAEQLRFTAPEVLDRVERHGDLLAPVLTQHQRLPEPPTA</sequence>
<dbReference type="CDD" id="cd04863">
    <property type="entry name" value="MtLigD_Pol_like"/>
    <property type="match status" value="1"/>
</dbReference>
<evidence type="ECO:0000313" key="3">
    <source>
        <dbReference type="Proteomes" id="UP000293638"/>
    </source>
</evidence>
<evidence type="ECO:0000259" key="1">
    <source>
        <dbReference type="Pfam" id="PF21686"/>
    </source>
</evidence>
<dbReference type="InterPro" id="IPR052171">
    <property type="entry name" value="NHEJ_LigD"/>
</dbReference>
<name>A0A4Q7NPR9_9ACTN</name>
<dbReference type="AlphaFoldDB" id="A0A4Q7NPR9"/>
<dbReference type="PANTHER" id="PTHR42705">
    <property type="entry name" value="BIFUNCTIONAL NON-HOMOLOGOUS END JOINING PROTEIN LIGD"/>
    <property type="match status" value="1"/>
</dbReference>
<dbReference type="EMBL" id="SGXD01000003">
    <property type="protein sequence ID" value="RZS87183.1"/>
    <property type="molecule type" value="Genomic_DNA"/>
</dbReference>
<gene>
    <name evidence="2" type="ORF">EV189_2607</name>
</gene>
<feature type="domain" description="DNA ligase D polymerase" evidence="1">
    <location>
        <begin position="37"/>
        <end position="300"/>
    </location>
</feature>
<dbReference type="NCBIfam" id="TIGR02778">
    <property type="entry name" value="ligD_pol"/>
    <property type="match status" value="1"/>
</dbReference>
<dbReference type="InterPro" id="IPR014145">
    <property type="entry name" value="LigD_pol_dom"/>
</dbReference>
<reference evidence="2 3" key="1">
    <citation type="submission" date="2019-02" db="EMBL/GenBank/DDBJ databases">
        <title>Genomic Encyclopedia of Type Strains, Phase IV (KMG-IV): sequencing the most valuable type-strain genomes for metagenomic binning, comparative biology and taxonomic classification.</title>
        <authorList>
            <person name="Goeker M."/>
        </authorList>
    </citation>
    <scope>NUCLEOTIDE SEQUENCE [LARGE SCALE GENOMIC DNA]</scope>
    <source>
        <strain evidence="2 3">DSM 45622</strain>
    </source>
</reference>
<protein>
    <submittedName>
        <fullName evidence="2">Bifunctional non-homologous end joining protein LigD</fullName>
    </submittedName>
</protein>
<dbReference type="Gene3D" id="3.90.920.10">
    <property type="entry name" value="DNA primase, PRIM domain"/>
    <property type="match status" value="1"/>
</dbReference>
<dbReference type="Proteomes" id="UP000293638">
    <property type="component" value="Unassembled WGS sequence"/>
</dbReference>
<organism evidence="2 3">
    <name type="scientific">Motilibacter rhizosphaerae</name>
    <dbReference type="NCBI Taxonomy" id="598652"/>
    <lineage>
        <taxon>Bacteria</taxon>
        <taxon>Bacillati</taxon>
        <taxon>Actinomycetota</taxon>
        <taxon>Actinomycetes</taxon>
        <taxon>Motilibacterales</taxon>
        <taxon>Motilibacteraceae</taxon>
        <taxon>Motilibacter</taxon>
    </lineage>
</organism>
<comment type="caution">
    <text evidence="2">The sequence shown here is derived from an EMBL/GenBank/DDBJ whole genome shotgun (WGS) entry which is preliminary data.</text>
</comment>